<proteinExistence type="predicted"/>
<keyword evidence="4" id="KW-0966">Cell projection</keyword>
<dbReference type="Gene3D" id="3.40.50.300">
    <property type="entry name" value="P-loop containing nucleotide triphosphate hydrolases"/>
    <property type="match status" value="1"/>
</dbReference>
<evidence type="ECO:0000256" key="1">
    <source>
        <dbReference type="ARBA" id="ARBA00022741"/>
    </source>
</evidence>
<dbReference type="InterPro" id="IPR027417">
    <property type="entry name" value="P-loop_NTPase"/>
</dbReference>
<dbReference type="CDD" id="cd02038">
    <property type="entry name" value="FlhG-like"/>
    <property type="match status" value="1"/>
</dbReference>
<dbReference type="Pfam" id="PF13614">
    <property type="entry name" value="AAA_31"/>
    <property type="match status" value="1"/>
</dbReference>
<dbReference type="GO" id="GO:0009898">
    <property type="term" value="C:cytoplasmic side of plasma membrane"/>
    <property type="evidence" value="ECO:0007669"/>
    <property type="project" value="TreeGrafter"/>
</dbReference>
<dbReference type="PANTHER" id="PTHR43384">
    <property type="entry name" value="SEPTUM SITE-DETERMINING PROTEIN MIND HOMOLOG, CHLOROPLASTIC-RELATED"/>
    <property type="match status" value="1"/>
</dbReference>
<evidence type="ECO:0000313" key="4">
    <source>
        <dbReference type="EMBL" id="AIA55136.1"/>
    </source>
</evidence>
<dbReference type="SUPFAM" id="SSF52540">
    <property type="entry name" value="P-loop containing nucleoside triphosphate hydrolases"/>
    <property type="match status" value="1"/>
</dbReference>
<dbReference type="eggNOG" id="COG0455">
    <property type="taxonomic scope" value="Bacteria"/>
</dbReference>
<gene>
    <name evidence="4" type="ORF">Acaty_c1268</name>
</gene>
<protein>
    <submittedName>
        <fullName evidence="4">Flagellar synthesis regulator FleN</fullName>
    </submittedName>
</protein>
<dbReference type="EMBL" id="CP005986">
    <property type="protein sequence ID" value="AIA55136.1"/>
    <property type="molecule type" value="Genomic_DNA"/>
</dbReference>
<evidence type="ECO:0000313" key="5">
    <source>
        <dbReference type="Proteomes" id="UP000005522"/>
    </source>
</evidence>
<dbReference type="InterPro" id="IPR025501">
    <property type="entry name" value="MinD_FleN"/>
</dbReference>
<accession>A0A059ZYR7</accession>
<dbReference type="KEGG" id="acz:Acaty_c1268"/>
<keyword evidence="4" id="KW-0969">Cilium</keyword>
<dbReference type="Proteomes" id="UP000005522">
    <property type="component" value="Chromosome"/>
</dbReference>
<organism evidence="4 5">
    <name type="scientific">Acidithiobacillus caldus (strain ATCC 51756 / DSM 8584 / KU)</name>
    <dbReference type="NCBI Taxonomy" id="637389"/>
    <lineage>
        <taxon>Bacteria</taxon>
        <taxon>Pseudomonadati</taxon>
        <taxon>Pseudomonadota</taxon>
        <taxon>Acidithiobacillia</taxon>
        <taxon>Acidithiobacillales</taxon>
        <taxon>Acidithiobacillaceae</taxon>
        <taxon>Acidithiobacillus</taxon>
    </lineage>
</organism>
<keyword evidence="4" id="KW-0282">Flagellum</keyword>
<evidence type="ECO:0000259" key="3">
    <source>
        <dbReference type="Pfam" id="PF13614"/>
    </source>
</evidence>
<name>A0A059ZYR7_ACICK</name>
<dbReference type="HOGENOM" id="CLU_037612_0_0_6"/>
<dbReference type="PANTHER" id="PTHR43384:SF4">
    <property type="entry name" value="CELLULOSE BIOSYNTHESIS PROTEIN BCSQ-RELATED"/>
    <property type="match status" value="1"/>
</dbReference>
<dbReference type="PIRSF" id="PIRSF003092">
    <property type="entry name" value="MinD"/>
    <property type="match status" value="1"/>
</dbReference>
<dbReference type="AlphaFoldDB" id="A0A059ZYR7"/>
<feature type="domain" description="AAA" evidence="3">
    <location>
        <begin position="23"/>
        <end position="179"/>
    </location>
</feature>
<dbReference type="InterPro" id="IPR050625">
    <property type="entry name" value="ParA/MinD_ATPase"/>
</dbReference>
<sequence>MDGVQRADQAEGLRKMRKDNTVRAIAIASGKGGVGKTNVAVNLAVALADLGSRPLLLDADLGLGNVDILLGLSPRFNLSHVLSGEKTMADILIKGPHDIHILPAASGVAGMADLDLGQRAGLIEAVSSLDADVDHLLIDLAAGIATDVLTFSRAAQEVLVVVSNEPASITDAYALIKVLSRDHGLRRFHVLPNMVADAREGQILFQRLSAVAERYLEVQLDLAGIIPLDPAMRSAVRAQQCIFDRYPGSAAAQAFRTLAHTVRAWPRRTEGRGEMRFFLERLFADMAPALRA</sequence>
<dbReference type="InterPro" id="IPR025669">
    <property type="entry name" value="AAA_dom"/>
</dbReference>
<dbReference type="InterPro" id="IPR033875">
    <property type="entry name" value="FlhG"/>
</dbReference>
<keyword evidence="2" id="KW-0067">ATP-binding</keyword>
<keyword evidence="1" id="KW-0547">Nucleotide-binding</keyword>
<reference evidence="4 5" key="1">
    <citation type="journal article" date="2009" name="J. Bacteriol.">
        <title>Draft genome sequence of the extremely acidophilic bacterium Acidithiobacillus caldus ATCC 51756 reveals metabolic versatility in the genus Acidithiobacillus.</title>
        <authorList>
            <person name="Valdes J."/>
            <person name="Quatrini R."/>
            <person name="Hallberg K."/>
            <person name="Dopson M."/>
            <person name="Valenzuela P.D."/>
            <person name="Holmes D.S."/>
        </authorList>
    </citation>
    <scope>NUCLEOTIDE SEQUENCE [LARGE SCALE GENOMIC DNA]</scope>
    <source>
        <strain evidence="5">ATCC 51756 / DSM 8584 / KU</strain>
    </source>
</reference>
<dbReference type="GO" id="GO:0005524">
    <property type="term" value="F:ATP binding"/>
    <property type="evidence" value="ECO:0007669"/>
    <property type="project" value="UniProtKB-KW"/>
</dbReference>
<dbReference type="GO" id="GO:0005829">
    <property type="term" value="C:cytosol"/>
    <property type="evidence" value="ECO:0007669"/>
    <property type="project" value="TreeGrafter"/>
</dbReference>
<dbReference type="GO" id="GO:0016887">
    <property type="term" value="F:ATP hydrolysis activity"/>
    <property type="evidence" value="ECO:0007669"/>
    <property type="project" value="TreeGrafter"/>
</dbReference>
<dbReference type="GO" id="GO:0051782">
    <property type="term" value="P:negative regulation of cell division"/>
    <property type="evidence" value="ECO:0007669"/>
    <property type="project" value="TreeGrafter"/>
</dbReference>
<evidence type="ECO:0000256" key="2">
    <source>
        <dbReference type="ARBA" id="ARBA00022840"/>
    </source>
</evidence>